<evidence type="ECO:0000313" key="2">
    <source>
        <dbReference type="Proteomes" id="UP000076482"/>
    </source>
</evidence>
<dbReference type="Proteomes" id="UP000076482">
    <property type="component" value="Unassembled WGS sequence"/>
</dbReference>
<comment type="caution">
    <text evidence="1">The sequence shown here is derived from an EMBL/GenBank/DDBJ whole genome shotgun (WGS) entry which is preliminary data.</text>
</comment>
<dbReference type="AlphaFoldDB" id="A0A164LDH0"/>
<gene>
    <name evidence="1" type="ORF">B4088_5440</name>
</gene>
<dbReference type="PATRIC" id="fig|1396.535.peg.6009"/>
<evidence type="ECO:0000313" key="1">
    <source>
        <dbReference type="EMBL" id="KZD55695.1"/>
    </source>
</evidence>
<name>A0A164LDH0_BACCE</name>
<proteinExistence type="predicted"/>
<organism evidence="1 2">
    <name type="scientific">Bacillus cereus</name>
    <dbReference type="NCBI Taxonomy" id="1396"/>
    <lineage>
        <taxon>Bacteria</taxon>
        <taxon>Bacillati</taxon>
        <taxon>Bacillota</taxon>
        <taxon>Bacilli</taxon>
        <taxon>Bacillales</taxon>
        <taxon>Bacillaceae</taxon>
        <taxon>Bacillus</taxon>
        <taxon>Bacillus cereus group</taxon>
    </lineage>
</organism>
<accession>A0A164LDH0</accession>
<protein>
    <submittedName>
        <fullName evidence="1">Uncharacterized protein</fullName>
    </submittedName>
</protein>
<reference evidence="1 2" key="1">
    <citation type="submission" date="2015-09" db="EMBL/GenBank/DDBJ databases">
        <title>Bacillus cereus food isolates.</title>
        <authorList>
            <person name="Boekhorst J."/>
        </authorList>
    </citation>
    <scope>NUCLEOTIDE SEQUENCE [LARGE SCALE GENOMIC DNA]</scope>
    <source>
        <strain evidence="1 2">B4088</strain>
    </source>
</reference>
<sequence>MYSIYVIEKNLGFIEYEEILDAFKDYNSDVEFERVENEREEKHKEVQDAFKDYNPDVEC</sequence>
<dbReference type="EMBL" id="LJKE01000104">
    <property type="protein sequence ID" value="KZD55695.1"/>
    <property type="molecule type" value="Genomic_DNA"/>
</dbReference>